<name>A0A9X0W6R2_9GAMM</name>
<protein>
    <submittedName>
        <fullName evidence="1">Transcriptional regulator</fullName>
    </submittedName>
</protein>
<keyword evidence="2" id="KW-1185">Reference proteome</keyword>
<proteinExistence type="predicted"/>
<dbReference type="InterPro" id="IPR036390">
    <property type="entry name" value="WH_DNA-bd_sf"/>
</dbReference>
<comment type="caution">
    <text evidence="1">The sequence shown here is derived from an EMBL/GenBank/DDBJ whole genome shotgun (WGS) entry which is preliminary data.</text>
</comment>
<accession>A0A9X0W6R2</accession>
<reference evidence="1 2" key="1">
    <citation type="journal article" date="2020" name="Microorganisms">
        <title>Osmotic Adaptation and Compatible Solute Biosynthesis of Phototrophic Bacteria as Revealed from Genome Analyses.</title>
        <authorList>
            <person name="Imhoff J.F."/>
            <person name="Rahn T."/>
            <person name="Kunzel S."/>
            <person name="Keller A."/>
            <person name="Neulinger S.C."/>
        </authorList>
    </citation>
    <scope>NUCLEOTIDE SEQUENCE [LARGE SCALE GENOMIC DNA]</scope>
    <source>
        <strain evidence="1 2">DSM 25653</strain>
    </source>
</reference>
<sequence>MATLIINVSDLESVKARLDAAFRGEPQGCAYSFNSEESLLSMLTPNRWAIVKALLGSGPLGVRELARRVGRDVKGVHTDTQRMVLCGLIDKTDDGKLLLPYDEVRVDLHCQAAA</sequence>
<evidence type="ECO:0000313" key="1">
    <source>
        <dbReference type="EMBL" id="MBK1618009.1"/>
    </source>
</evidence>
<dbReference type="RefSeq" id="WP_200240480.1">
    <property type="nucleotide sequence ID" value="NZ_NRRY01000006.1"/>
</dbReference>
<dbReference type="AlphaFoldDB" id="A0A9X0W6R2"/>
<organism evidence="1 2">
    <name type="scientific">Lamprobacter modestohalophilus</name>
    <dbReference type="NCBI Taxonomy" id="1064514"/>
    <lineage>
        <taxon>Bacteria</taxon>
        <taxon>Pseudomonadati</taxon>
        <taxon>Pseudomonadota</taxon>
        <taxon>Gammaproteobacteria</taxon>
        <taxon>Chromatiales</taxon>
        <taxon>Chromatiaceae</taxon>
        <taxon>Lamprobacter</taxon>
    </lineage>
</organism>
<evidence type="ECO:0000313" key="2">
    <source>
        <dbReference type="Proteomes" id="UP001138768"/>
    </source>
</evidence>
<dbReference type="Proteomes" id="UP001138768">
    <property type="component" value="Unassembled WGS sequence"/>
</dbReference>
<dbReference type="EMBL" id="NRRY01000006">
    <property type="protein sequence ID" value="MBK1618009.1"/>
    <property type="molecule type" value="Genomic_DNA"/>
</dbReference>
<dbReference type="SUPFAM" id="SSF46785">
    <property type="entry name" value="Winged helix' DNA-binding domain"/>
    <property type="match status" value="1"/>
</dbReference>
<dbReference type="Pfam" id="PF25212">
    <property type="entry name" value="HVO_A0114"/>
    <property type="match status" value="1"/>
</dbReference>
<gene>
    <name evidence="1" type="ORF">CKO42_05995</name>
</gene>